<organism evidence="2 3">
    <name type="scientific">Fodinicola feengrottensis</name>
    <dbReference type="NCBI Taxonomy" id="435914"/>
    <lineage>
        <taxon>Bacteria</taxon>
        <taxon>Bacillati</taxon>
        <taxon>Actinomycetota</taxon>
        <taxon>Actinomycetes</taxon>
        <taxon>Mycobacteriales</taxon>
        <taxon>Fodinicola</taxon>
    </lineage>
</organism>
<feature type="region of interest" description="Disordered" evidence="1">
    <location>
        <begin position="20"/>
        <end position="98"/>
    </location>
</feature>
<keyword evidence="3" id="KW-1185">Reference proteome</keyword>
<name>A0ABN2JBX9_9ACTN</name>
<protein>
    <submittedName>
        <fullName evidence="2">Uncharacterized protein</fullName>
    </submittedName>
</protein>
<proteinExistence type="predicted"/>
<reference evidence="2 3" key="1">
    <citation type="journal article" date="2019" name="Int. J. Syst. Evol. Microbiol.">
        <title>The Global Catalogue of Microorganisms (GCM) 10K type strain sequencing project: providing services to taxonomists for standard genome sequencing and annotation.</title>
        <authorList>
            <consortium name="The Broad Institute Genomics Platform"/>
            <consortium name="The Broad Institute Genome Sequencing Center for Infectious Disease"/>
            <person name="Wu L."/>
            <person name="Ma J."/>
        </authorList>
    </citation>
    <scope>NUCLEOTIDE SEQUENCE [LARGE SCALE GENOMIC DNA]</scope>
    <source>
        <strain evidence="2 3">JCM 14718</strain>
    </source>
</reference>
<evidence type="ECO:0000313" key="2">
    <source>
        <dbReference type="EMBL" id="GAA1722174.1"/>
    </source>
</evidence>
<dbReference type="Proteomes" id="UP001500618">
    <property type="component" value="Unassembled WGS sequence"/>
</dbReference>
<evidence type="ECO:0000256" key="1">
    <source>
        <dbReference type="SAM" id="MobiDB-lite"/>
    </source>
</evidence>
<gene>
    <name evidence="2" type="ORF">GCM10009765_82690</name>
</gene>
<evidence type="ECO:0000313" key="3">
    <source>
        <dbReference type="Proteomes" id="UP001500618"/>
    </source>
</evidence>
<sequence length="98" mass="10418">MNGWGAGLRTNVQLKIKVHLSTHPPPVQREGERKTDTYDNFAPHPMEKSAQSGADGAAVGPDDAQAGNRRSIGPRWVAASPRGRTRSGKVPDGTGHVP</sequence>
<accession>A0ABN2JBX9</accession>
<dbReference type="EMBL" id="BAAANY010000053">
    <property type="protein sequence ID" value="GAA1722174.1"/>
    <property type="molecule type" value="Genomic_DNA"/>
</dbReference>
<comment type="caution">
    <text evidence="2">The sequence shown here is derived from an EMBL/GenBank/DDBJ whole genome shotgun (WGS) entry which is preliminary data.</text>
</comment>
<feature type="compositionally biased region" description="Low complexity" evidence="1">
    <location>
        <begin position="53"/>
        <end position="67"/>
    </location>
</feature>